<organism evidence="2 3">
    <name type="scientific">Ureibacillus terrenus</name>
    <dbReference type="NCBI Taxonomy" id="118246"/>
    <lineage>
        <taxon>Bacteria</taxon>
        <taxon>Bacillati</taxon>
        <taxon>Bacillota</taxon>
        <taxon>Bacilli</taxon>
        <taxon>Bacillales</taxon>
        <taxon>Caryophanaceae</taxon>
        <taxon>Ureibacillus</taxon>
    </lineage>
</organism>
<dbReference type="OrthoDB" id="9759607at2"/>
<dbReference type="GO" id="GO:0043709">
    <property type="term" value="P:cell adhesion involved in single-species biofilm formation"/>
    <property type="evidence" value="ECO:0007669"/>
    <property type="project" value="TreeGrafter"/>
</dbReference>
<accession>A0A540V5K0</accession>
<dbReference type="EMBL" id="VIGD01000002">
    <property type="protein sequence ID" value="TQE92034.1"/>
    <property type="molecule type" value="Genomic_DNA"/>
</dbReference>
<dbReference type="SMART" id="SM00028">
    <property type="entry name" value="TPR"/>
    <property type="match status" value="5"/>
</dbReference>
<dbReference type="GO" id="GO:0052621">
    <property type="term" value="F:diguanylate cyclase activity"/>
    <property type="evidence" value="ECO:0007669"/>
    <property type="project" value="TreeGrafter"/>
</dbReference>
<feature type="domain" description="GGDEF" evidence="1">
    <location>
        <begin position="338"/>
        <end position="476"/>
    </location>
</feature>
<dbReference type="InterPro" id="IPR029787">
    <property type="entry name" value="Nucleotide_cyclase"/>
</dbReference>
<dbReference type="Gene3D" id="1.25.40.10">
    <property type="entry name" value="Tetratricopeptide repeat domain"/>
    <property type="match status" value="2"/>
</dbReference>
<dbReference type="RefSeq" id="WP_141601210.1">
    <property type="nucleotide sequence ID" value="NZ_JARMSB010000008.1"/>
</dbReference>
<keyword evidence="3" id="KW-1185">Reference proteome</keyword>
<dbReference type="Proteomes" id="UP000315753">
    <property type="component" value="Unassembled WGS sequence"/>
</dbReference>
<dbReference type="SUPFAM" id="SSF55073">
    <property type="entry name" value="Nucleotide cyclase"/>
    <property type="match status" value="1"/>
</dbReference>
<name>A0A540V5K0_9BACL</name>
<dbReference type="InterPro" id="IPR050469">
    <property type="entry name" value="Diguanylate_Cyclase"/>
</dbReference>
<dbReference type="AlphaFoldDB" id="A0A540V5K0"/>
<dbReference type="SUPFAM" id="SSF48452">
    <property type="entry name" value="TPR-like"/>
    <property type="match status" value="2"/>
</dbReference>
<dbReference type="NCBIfam" id="TIGR00254">
    <property type="entry name" value="GGDEF"/>
    <property type="match status" value="1"/>
</dbReference>
<dbReference type="PROSITE" id="PS50887">
    <property type="entry name" value="GGDEF"/>
    <property type="match status" value="1"/>
</dbReference>
<dbReference type="InterPro" id="IPR043128">
    <property type="entry name" value="Rev_trsase/Diguanyl_cyclase"/>
</dbReference>
<dbReference type="PANTHER" id="PTHR45138:SF9">
    <property type="entry name" value="DIGUANYLATE CYCLASE DGCM-RELATED"/>
    <property type="match status" value="1"/>
</dbReference>
<gene>
    <name evidence="2" type="ORF">FKZ59_02785</name>
</gene>
<dbReference type="FunFam" id="3.30.70.270:FF:000001">
    <property type="entry name" value="Diguanylate cyclase domain protein"/>
    <property type="match status" value="1"/>
</dbReference>
<proteinExistence type="predicted"/>
<dbReference type="Pfam" id="PF13181">
    <property type="entry name" value="TPR_8"/>
    <property type="match status" value="1"/>
</dbReference>
<dbReference type="GO" id="GO:1902201">
    <property type="term" value="P:negative regulation of bacterial-type flagellum-dependent cell motility"/>
    <property type="evidence" value="ECO:0007669"/>
    <property type="project" value="TreeGrafter"/>
</dbReference>
<dbReference type="CDD" id="cd01949">
    <property type="entry name" value="GGDEF"/>
    <property type="match status" value="1"/>
</dbReference>
<reference evidence="2 3" key="1">
    <citation type="submission" date="2019-06" db="EMBL/GenBank/DDBJ databases">
        <title>Genome sequence of Ureibacillus terrenus.</title>
        <authorList>
            <person name="Maclea K.S."/>
            <person name="Simoes M."/>
        </authorList>
    </citation>
    <scope>NUCLEOTIDE SEQUENCE [LARGE SCALE GENOMIC DNA]</scope>
    <source>
        <strain evidence="2 3">ATCC BAA-384</strain>
    </source>
</reference>
<comment type="caution">
    <text evidence="2">The sequence shown here is derived from an EMBL/GenBank/DDBJ whole genome shotgun (WGS) entry which is preliminary data.</text>
</comment>
<dbReference type="InterPro" id="IPR000160">
    <property type="entry name" value="GGDEF_dom"/>
</dbReference>
<sequence>MKTQWHHLTRLENLTNTLFSAGKYTKAIDTAKELLEMAKETEDQKAMMNAHIHLSSCYYFLGDIETAFQHILEYKLLCNEFGDDRDKYHLYRLSALIYEYEENYEEAKEAMRQCIQIAEELEMYSEAGTSYNTYSNYLLQEGKYGEALDYASKALHICAEHCPSEILLQCHIYLTIASCHIGMNELTKAEEIIDHLALNQYINHFPHEKAHFLHVKASFHRSKGEHDQALQFLNDSFKIYSDFKNQIKLKSILKEIAEIHESRGDYKKAYEALKEYIQMAEKLFSIRLSYKMREFDVHQSIKAIEKRANVDSLTGVYNRYFLETTCNKWLKEAKKEGQHICFVIIDIDSFKHINDTYGHLLGDEVIKQVAQACLKVAYEDKENILVGRYGGDEFIVLFRNCPPHSIMDKAKQLYNEITSIQINHASHDIHLTVSIGAVCTNSLPYAKKFTQLLKVADHALYMAKRQGKNQIVYLSNENC</sequence>
<evidence type="ECO:0000259" key="1">
    <source>
        <dbReference type="PROSITE" id="PS50887"/>
    </source>
</evidence>
<dbReference type="Gene3D" id="3.30.70.270">
    <property type="match status" value="1"/>
</dbReference>
<dbReference type="PANTHER" id="PTHR45138">
    <property type="entry name" value="REGULATORY COMPONENTS OF SENSORY TRANSDUCTION SYSTEM"/>
    <property type="match status" value="1"/>
</dbReference>
<dbReference type="InterPro" id="IPR019734">
    <property type="entry name" value="TPR_rpt"/>
</dbReference>
<dbReference type="SMART" id="SM00267">
    <property type="entry name" value="GGDEF"/>
    <property type="match status" value="1"/>
</dbReference>
<dbReference type="InterPro" id="IPR011990">
    <property type="entry name" value="TPR-like_helical_dom_sf"/>
</dbReference>
<protein>
    <submittedName>
        <fullName evidence="2">Diguanylate cyclase</fullName>
    </submittedName>
</protein>
<evidence type="ECO:0000313" key="3">
    <source>
        <dbReference type="Proteomes" id="UP000315753"/>
    </source>
</evidence>
<dbReference type="Pfam" id="PF00990">
    <property type="entry name" value="GGDEF"/>
    <property type="match status" value="1"/>
</dbReference>
<evidence type="ECO:0000313" key="2">
    <source>
        <dbReference type="EMBL" id="TQE92034.1"/>
    </source>
</evidence>
<dbReference type="GO" id="GO:0005886">
    <property type="term" value="C:plasma membrane"/>
    <property type="evidence" value="ECO:0007669"/>
    <property type="project" value="TreeGrafter"/>
</dbReference>